<evidence type="ECO:0000313" key="2">
    <source>
        <dbReference type="Proteomes" id="UP001290462"/>
    </source>
</evidence>
<dbReference type="AlphaFoldDB" id="A0AAW9JKN7"/>
<dbReference type="RefSeq" id="WP_322808229.1">
    <property type="nucleotide sequence ID" value="NZ_JAVBVO010000001.1"/>
</dbReference>
<organism evidence="1 2">
    <name type="scientific">Carnobacterium maltaromaticum</name>
    <name type="common">Carnobacterium piscicola</name>
    <dbReference type="NCBI Taxonomy" id="2751"/>
    <lineage>
        <taxon>Bacteria</taxon>
        <taxon>Bacillati</taxon>
        <taxon>Bacillota</taxon>
        <taxon>Bacilli</taxon>
        <taxon>Lactobacillales</taxon>
        <taxon>Carnobacteriaceae</taxon>
        <taxon>Carnobacterium</taxon>
    </lineage>
</organism>
<dbReference type="Proteomes" id="UP001290462">
    <property type="component" value="Unassembled WGS sequence"/>
</dbReference>
<proteinExistence type="predicted"/>
<evidence type="ECO:0008006" key="3">
    <source>
        <dbReference type="Google" id="ProtNLM"/>
    </source>
</evidence>
<protein>
    <recommendedName>
        <fullName evidence="3">Apea-like HEPN domain-containing protein</fullName>
    </recommendedName>
</protein>
<gene>
    <name evidence="1" type="ORF">RAK27_00340</name>
</gene>
<dbReference type="EMBL" id="JAVBVO010000001">
    <property type="protein sequence ID" value="MDZ5757100.1"/>
    <property type="molecule type" value="Genomic_DNA"/>
</dbReference>
<evidence type="ECO:0000313" key="1">
    <source>
        <dbReference type="EMBL" id="MDZ5757100.1"/>
    </source>
</evidence>
<accession>A0AAW9JKN7</accession>
<name>A0AAW9JKN7_CARML</name>
<sequence>MILTKDDLYILEQDLESKIISKFTVLIPFLNLNIDGYVSTEEKLPPIDDAILRLYEGTLKKFNKEKNSKLLGIDEDSVENSFIHLLEKEYIDFNTRTLTDEGRKYIVNRKVINRSKQKFNLIINRITGEVSYQEEGAFIRFKDKQKSYFDTLYDRNNELNIEEIISLQQVKKVWDYRKNIDDYHYKGELLEVLNFEEKGSVFKKINIYYFMNKQNNVEIRAYDRNTRDKELEKFILERESIEHILTQEKYDFFFEKNVASNIDNIVKDYKNIPNETEMFESFNFLEQVKEKVDIFFPLTKFLHLDDDLIYFITKLCKSNKTVNVYFSGIDPVNIRQRYNINKLVKQSKKSKYLNVFSIKQYCPQSFVMDNDYGKIFMPNIIPINISGISSKCVLFSFKELREDQLKYINDTIIPTAKSNMEIPNTFDLKKTSKAVFNLIEEVDSLFEKIGFGWLANSNETELKEFLYNAILTKKEDEFQAFTTKFSTKIVENFKKTTTKKRGKNYFDKDFKMEWTQLSKAMNRIRVYRNSYSHDNFNRFIQAMSYEIIPDDFCDYCPLGISNSFEYKQYKMLEELLVALTETKKKLENTTKSPF</sequence>
<comment type="caution">
    <text evidence="1">The sequence shown here is derived from an EMBL/GenBank/DDBJ whole genome shotgun (WGS) entry which is preliminary data.</text>
</comment>
<reference evidence="1" key="1">
    <citation type="submission" date="2023-08" db="EMBL/GenBank/DDBJ databases">
        <title>Genomic characterization of piscicolin 126 produced by Carnobacterium maltaromaticum CM22 strain isolated from salmon (Salmo salar).</title>
        <authorList>
            <person name="Gonzalez-Gragera E."/>
            <person name="Garcia-Lopez J.D."/>
            <person name="Teso-Perez C."/>
            <person name="Gimenez-Hernandez I."/>
            <person name="Peralta-Sanchez J.M."/>
            <person name="Valdivia E."/>
            <person name="Montalban-Lopez M."/>
            <person name="Martin-Platero A.M."/>
            <person name="Banos A."/>
            <person name="Martinez-Bueno M."/>
        </authorList>
    </citation>
    <scope>NUCLEOTIDE SEQUENCE</scope>
    <source>
        <strain evidence="1">CM22</strain>
    </source>
</reference>